<dbReference type="InterPro" id="IPR017871">
    <property type="entry name" value="ABC_transporter-like_CS"/>
</dbReference>
<evidence type="ECO:0000256" key="8">
    <source>
        <dbReference type="RuleBase" id="RU365104"/>
    </source>
</evidence>
<dbReference type="EMBL" id="WEZQ01000002">
    <property type="protein sequence ID" value="MYV16310.1"/>
    <property type="molecule type" value="Genomic_DNA"/>
</dbReference>
<comment type="similarity">
    <text evidence="8">Belongs to the ABC transporter superfamily. Energy-coupling factor EcfA family.</text>
</comment>
<dbReference type="InterPro" id="IPR030946">
    <property type="entry name" value="EcfA2"/>
</dbReference>
<feature type="domain" description="ABC transporter" evidence="9">
    <location>
        <begin position="3"/>
        <end position="246"/>
    </location>
</feature>
<evidence type="ECO:0000313" key="11">
    <source>
        <dbReference type="Proteomes" id="UP000449209"/>
    </source>
</evidence>
<evidence type="ECO:0000256" key="1">
    <source>
        <dbReference type="ARBA" id="ARBA00004202"/>
    </source>
</evidence>
<keyword evidence="5 8" id="KW-0067">ATP-binding</keyword>
<dbReference type="InterPro" id="IPR015856">
    <property type="entry name" value="ABC_transpr_CbiO/EcfA_su"/>
</dbReference>
<dbReference type="Proteomes" id="UP000449209">
    <property type="component" value="Unassembled WGS sequence"/>
</dbReference>
<comment type="function">
    <text evidence="8">ATP-binding (A) component of a common energy-coupling factor (ECF) ABC-transporter complex.</text>
</comment>
<dbReference type="PANTHER" id="PTHR43553">
    <property type="entry name" value="HEAVY METAL TRANSPORTER"/>
    <property type="match status" value="1"/>
</dbReference>
<name>A0A6N9I031_9LACO</name>
<evidence type="ECO:0000313" key="10">
    <source>
        <dbReference type="EMBL" id="MYV16310.1"/>
    </source>
</evidence>
<dbReference type="CDD" id="cd03225">
    <property type="entry name" value="ABC_cobalt_CbiO_domain1"/>
    <property type="match status" value="1"/>
</dbReference>
<dbReference type="GO" id="GO:0043190">
    <property type="term" value="C:ATP-binding cassette (ABC) transporter complex"/>
    <property type="evidence" value="ECO:0007669"/>
    <property type="project" value="TreeGrafter"/>
</dbReference>
<reference evidence="10 11" key="1">
    <citation type="journal article" date="2019" name="Appl. Environ. Microbiol.">
        <title>Genetic determinants of hydroxycinnamic acid metabolism in heterofermentative lactobacilli.</title>
        <authorList>
            <person name="Gaur G."/>
            <person name="Oh J.H."/>
            <person name="Filannino P."/>
            <person name="Gobbetti M."/>
            <person name="van Pijkeren J.P."/>
            <person name="Ganzle M.G."/>
        </authorList>
    </citation>
    <scope>NUCLEOTIDE SEQUENCE [LARGE SCALE GENOMIC DNA]</scope>
    <source>
        <strain evidence="10 11">C5</strain>
    </source>
</reference>
<dbReference type="SMART" id="SM00382">
    <property type="entry name" value="AAA"/>
    <property type="match status" value="1"/>
</dbReference>
<dbReference type="GO" id="GO:0016887">
    <property type="term" value="F:ATP hydrolysis activity"/>
    <property type="evidence" value="ECO:0007669"/>
    <property type="project" value="InterPro"/>
</dbReference>
<dbReference type="InterPro" id="IPR050095">
    <property type="entry name" value="ECF_ABC_transporter_ATP-bd"/>
</dbReference>
<dbReference type="FunFam" id="3.40.50.300:FF:000224">
    <property type="entry name" value="Energy-coupling factor transporter ATP-binding protein EcfA"/>
    <property type="match status" value="1"/>
</dbReference>
<keyword evidence="6" id="KW-1278">Translocase</keyword>
<dbReference type="GO" id="GO:0042626">
    <property type="term" value="F:ATPase-coupled transmembrane transporter activity"/>
    <property type="evidence" value="ECO:0007669"/>
    <property type="project" value="TreeGrafter"/>
</dbReference>
<dbReference type="PROSITE" id="PS00211">
    <property type="entry name" value="ABC_TRANSPORTER_1"/>
    <property type="match status" value="1"/>
</dbReference>
<dbReference type="InterPro" id="IPR027417">
    <property type="entry name" value="P-loop_NTPase"/>
</dbReference>
<evidence type="ECO:0000256" key="3">
    <source>
        <dbReference type="ARBA" id="ARBA00022475"/>
    </source>
</evidence>
<accession>A0A6N9I031</accession>
<dbReference type="EC" id="7.-.-.-" evidence="8"/>
<evidence type="ECO:0000259" key="9">
    <source>
        <dbReference type="PROSITE" id="PS50893"/>
    </source>
</evidence>
<evidence type="ECO:0000256" key="4">
    <source>
        <dbReference type="ARBA" id="ARBA00022741"/>
    </source>
</evidence>
<evidence type="ECO:0000256" key="2">
    <source>
        <dbReference type="ARBA" id="ARBA00022448"/>
    </source>
</evidence>
<dbReference type="AlphaFoldDB" id="A0A6N9I031"/>
<comment type="subunit">
    <text evidence="8">Forms a stable energy-coupling factor (ECF) transporter complex composed of 2 membrane-embedded substrate-binding proteins (S component), 2 ATP-binding proteins (A component) and 2 transmembrane proteins (T component).</text>
</comment>
<keyword evidence="2 8" id="KW-0813">Transport</keyword>
<evidence type="ECO:0000256" key="6">
    <source>
        <dbReference type="ARBA" id="ARBA00022967"/>
    </source>
</evidence>
<evidence type="ECO:0000256" key="7">
    <source>
        <dbReference type="ARBA" id="ARBA00023136"/>
    </source>
</evidence>
<dbReference type="NCBIfam" id="TIGR04521">
    <property type="entry name" value="ECF_ATPase_2"/>
    <property type="match status" value="1"/>
</dbReference>
<comment type="caution">
    <text evidence="10">The sequence shown here is derived from an EMBL/GenBank/DDBJ whole genome shotgun (WGS) entry which is preliminary data.</text>
</comment>
<proteinExistence type="inferred from homology"/>
<dbReference type="GO" id="GO:0005524">
    <property type="term" value="F:ATP binding"/>
    <property type="evidence" value="ECO:0007669"/>
    <property type="project" value="UniProtKB-UniRule"/>
</dbReference>
<keyword evidence="7 8" id="KW-0472">Membrane</keyword>
<dbReference type="SUPFAM" id="SSF52540">
    <property type="entry name" value="P-loop containing nucleoside triphosphate hydrolases"/>
    <property type="match status" value="1"/>
</dbReference>
<comment type="subcellular location">
    <subcellularLocation>
        <location evidence="1 8">Cell membrane</location>
        <topology evidence="1 8">Peripheral membrane protein</topology>
    </subcellularLocation>
</comment>
<dbReference type="NCBIfam" id="NF010155">
    <property type="entry name" value="PRK13634.1"/>
    <property type="match status" value="1"/>
</dbReference>
<dbReference type="RefSeq" id="WP_161002892.1">
    <property type="nucleotide sequence ID" value="NZ_WEZQ01000002.1"/>
</dbReference>
<gene>
    <name evidence="10" type="ORF">GB993_02080</name>
</gene>
<sequence length="287" mass="31279">MAITFDHVNYMYQPNSPFEAVGLSDVSFTVPSESFTAIIGHTGSGKSTLVQHLNGLLKPTSGTVTVDDFQLTAKTTNKHLKSLHQHVGMVFQFPENQLFDQTVERDIAFGPLNFGFTNEEAMSLAHQAAHDVGLPDELLNRSPFELSGGQMRRVAIAGVLASQPSVLVLDEPTAGLDPRGRAEMMAMFAKLKADQQLTVILVTHQMDDVADYADQALVMAHSNLIKAGTPAEIFADPEWVKAQQLALPTAANFAQHLVTRGFEFDSLPLTAEQLAIQLRGQLPKEGR</sequence>
<organism evidence="10 11">
    <name type="scientific">Furfurilactobacillus milii</name>
    <dbReference type="NCBI Taxonomy" id="2888272"/>
    <lineage>
        <taxon>Bacteria</taxon>
        <taxon>Bacillati</taxon>
        <taxon>Bacillota</taxon>
        <taxon>Bacilli</taxon>
        <taxon>Lactobacillales</taxon>
        <taxon>Lactobacillaceae</taxon>
        <taxon>Furfurilactobacillus</taxon>
    </lineage>
</organism>
<keyword evidence="4 8" id="KW-0547">Nucleotide-binding</keyword>
<dbReference type="PROSITE" id="PS50893">
    <property type="entry name" value="ABC_TRANSPORTER_2"/>
    <property type="match status" value="1"/>
</dbReference>
<dbReference type="InterPro" id="IPR003439">
    <property type="entry name" value="ABC_transporter-like_ATP-bd"/>
</dbReference>
<protein>
    <recommendedName>
        <fullName evidence="8">Energy-coupling factor transporter ATP-binding protein EcfA2</fullName>
        <ecNumber evidence="8">7.-.-.-</ecNumber>
    </recommendedName>
</protein>
<keyword evidence="3 8" id="KW-1003">Cell membrane</keyword>
<evidence type="ECO:0000256" key="5">
    <source>
        <dbReference type="ARBA" id="ARBA00022840"/>
    </source>
</evidence>
<dbReference type="InterPro" id="IPR003593">
    <property type="entry name" value="AAA+_ATPase"/>
</dbReference>
<dbReference type="OrthoDB" id="9784332at2"/>
<dbReference type="PANTHER" id="PTHR43553:SF27">
    <property type="entry name" value="ENERGY-COUPLING FACTOR TRANSPORTER ATP-BINDING PROTEIN ECFA2"/>
    <property type="match status" value="1"/>
</dbReference>
<dbReference type="Gene3D" id="3.40.50.300">
    <property type="entry name" value="P-loop containing nucleotide triphosphate hydrolases"/>
    <property type="match status" value="1"/>
</dbReference>
<dbReference type="Pfam" id="PF00005">
    <property type="entry name" value="ABC_tran"/>
    <property type="match status" value="1"/>
</dbReference>